<dbReference type="Proteomes" id="UP000007136">
    <property type="component" value="Plasmid pMPOP02"/>
</dbReference>
<sequence>MRPSLRAATRIERQHGGFPAVLRALDECSVTVIADLIQECATAPTNVPALLLTPGLAWRVRPLVPAFEVLVLNLMGADLDAEEKGDGDHDADARTTFAEVHTKLFRLATGWLGWTPAETWAASPREIKQAYEGRVELLHAVFGGGEEKPNDRDRAATADERFASGIRAMGTTKVARPA</sequence>
<accession>B1ZM85</accession>
<dbReference type="KEGG" id="mpo:Mpop_5469"/>
<evidence type="ECO:0000313" key="2">
    <source>
        <dbReference type="Proteomes" id="UP000007136"/>
    </source>
</evidence>
<dbReference type="EMBL" id="CP001031">
    <property type="protein sequence ID" value="ACB83558.1"/>
    <property type="molecule type" value="Genomic_DNA"/>
</dbReference>
<gene>
    <name evidence="1" type="ordered locus">Mpop_5469</name>
</gene>
<dbReference type="AlphaFoldDB" id="B1ZM85"/>
<dbReference type="OrthoDB" id="7306418at2"/>
<dbReference type="HOGENOM" id="CLU_114116_0_0_5"/>
<geneLocation type="plasmid" evidence="1 2">
    <name>pMPOP02</name>
</geneLocation>
<proteinExistence type="predicted"/>
<organism evidence="1 2">
    <name type="scientific">Methylorubrum populi (strain ATCC BAA-705 / NCIMB 13946 / BJ001)</name>
    <name type="common">Methylobacterium populi</name>
    <dbReference type="NCBI Taxonomy" id="441620"/>
    <lineage>
        <taxon>Bacteria</taxon>
        <taxon>Pseudomonadati</taxon>
        <taxon>Pseudomonadota</taxon>
        <taxon>Alphaproteobacteria</taxon>
        <taxon>Hyphomicrobiales</taxon>
        <taxon>Methylobacteriaceae</taxon>
        <taxon>Methylorubrum</taxon>
    </lineage>
</organism>
<dbReference type="eggNOG" id="ENOG503305R">
    <property type="taxonomic scope" value="Bacteria"/>
</dbReference>
<reference evidence="1" key="1">
    <citation type="submission" date="2008-04" db="EMBL/GenBank/DDBJ databases">
        <title>Complete sequence of plamid2 of Methylobacterium populi BJ001.</title>
        <authorList>
            <consortium name="US DOE Joint Genome Institute"/>
            <person name="Copeland A."/>
            <person name="Lucas S."/>
            <person name="Lapidus A."/>
            <person name="Glavina del Rio T."/>
            <person name="Dalin E."/>
            <person name="Tice H."/>
            <person name="Bruce D."/>
            <person name="Goodwin L."/>
            <person name="Pitluck S."/>
            <person name="Chertkov O."/>
            <person name="Brettin T."/>
            <person name="Detter J.C."/>
            <person name="Han C."/>
            <person name="Kuske C.R."/>
            <person name="Schmutz J."/>
            <person name="Larimer F."/>
            <person name="Land M."/>
            <person name="Hauser L."/>
            <person name="Kyrpides N."/>
            <person name="Mikhailova N."/>
            <person name="Marx C."/>
            <person name="Richardson P."/>
        </authorList>
    </citation>
    <scope>NUCLEOTIDE SEQUENCE [LARGE SCALE GENOMIC DNA]</scope>
    <source>
        <strain evidence="1">BJ001</strain>
        <plasmid evidence="1">pMPOP02</plasmid>
    </source>
</reference>
<evidence type="ECO:0008006" key="3">
    <source>
        <dbReference type="Google" id="ProtNLM"/>
    </source>
</evidence>
<evidence type="ECO:0000313" key="1">
    <source>
        <dbReference type="EMBL" id="ACB83558.1"/>
    </source>
</evidence>
<keyword evidence="1" id="KW-0614">Plasmid</keyword>
<dbReference type="RefSeq" id="WP_012449418.1">
    <property type="nucleotide sequence ID" value="NC_010721.1"/>
</dbReference>
<name>B1ZM85_METPB</name>
<protein>
    <recommendedName>
        <fullName evidence="3">Phage tail assembly chaperone</fullName>
    </recommendedName>
</protein>